<dbReference type="SUPFAM" id="SSF81383">
    <property type="entry name" value="F-box domain"/>
    <property type="match status" value="1"/>
</dbReference>
<dbReference type="InterPro" id="IPR036047">
    <property type="entry name" value="F-box-like_dom_sf"/>
</dbReference>
<dbReference type="PROSITE" id="PS50181">
    <property type="entry name" value="FBOX"/>
    <property type="match status" value="1"/>
</dbReference>
<dbReference type="Pfam" id="PF12937">
    <property type="entry name" value="F-box-like"/>
    <property type="match status" value="1"/>
</dbReference>
<dbReference type="InterPro" id="IPR017451">
    <property type="entry name" value="F-box-assoc_interact_dom"/>
</dbReference>
<dbReference type="Pfam" id="PF08268">
    <property type="entry name" value="FBA_3"/>
    <property type="match status" value="1"/>
</dbReference>
<dbReference type="PANTHER" id="PTHR31672:SF13">
    <property type="entry name" value="F-BOX PROTEIN CPR30-LIKE"/>
    <property type="match status" value="1"/>
</dbReference>
<dbReference type="InterPro" id="IPR050796">
    <property type="entry name" value="SCF_F-box_component"/>
</dbReference>
<accession>A0A2U1Q7Z8</accession>
<dbReference type="InterPro" id="IPR001810">
    <property type="entry name" value="F-box_dom"/>
</dbReference>
<evidence type="ECO:0000259" key="1">
    <source>
        <dbReference type="PROSITE" id="PS50181"/>
    </source>
</evidence>
<dbReference type="PANTHER" id="PTHR31672">
    <property type="entry name" value="BNACNNG10540D PROTEIN"/>
    <property type="match status" value="1"/>
</dbReference>
<gene>
    <name evidence="2" type="ORF">CTI12_AA063910</name>
</gene>
<dbReference type="NCBIfam" id="TIGR01640">
    <property type="entry name" value="F_box_assoc_1"/>
    <property type="match status" value="1"/>
</dbReference>
<proteinExistence type="predicted"/>
<feature type="domain" description="F-box" evidence="1">
    <location>
        <begin position="1"/>
        <end position="42"/>
    </location>
</feature>
<evidence type="ECO:0000313" key="3">
    <source>
        <dbReference type="Proteomes" id="UP000245207"/>
    </source>
</evidence>
<organism evidence="2 3">
    <name type="scientific">Artemisia annua</name>
    <name type="common">Sweet wormwood</name>
    <dbReference type="NCBI Taxonomy" id="35608"/>
    <lineage>
        <taxon>Eukaryota</taxon>
        <taxon>Viridiplantae</taxon>
        <taxon>Streptophyta</taxon>
        <taxon>Embryophyta</taxon>
        <taxon>Tracheophyta</taxon>
        <taxon>Spermatophyta</taxon>
        <taxon>Magnoliopsida</taxon>
        <taxon>eudicotyledons</taxon>
        <taxon>Gunneridae</taxon>
        <taxon>Pentapetalae</taxon>
        <taxon>asterids</taxon>
        <taxon>campanulids</taxon>
        <taxon>Asterales</taxon>
        <taxon>Asteraceae</taxon>
        <taxon>Asteroideae</taxon>
        <taxon>Anthemideae</taxon>
        <taxon>Artemisiinae</taxon>
        <taxon>Artemisia</taxon>
    </lineage>
</organism>
<protein>
    <submittedName>
        <fullName evidence="2">F-box domain-containing protein</fullName>
    </submittedName>
</protein>
<dbReference type="OrthoDB" id="5319261at2759"/>
<reference evidence="2 3" key="1">
    <citation type="journal article" date="2018" name="Mol. Plant">
        <title>The genome of Artemisia annua provides insight into the evolution of Asteraceae family and artemisinin biosynthesis.</title>
        <authorList>
            <person name="Shen Q."/>
            <person name="Zhang L."/>
            <person name="Liao Z."/>
            <person name="Wang S."/>
            <person name="Yan T."/>
            <person name="Shi P."/>
            <person name="Liu M."/>
            <person name="Fu X."/>
            <person name="Pan Q."/>
            <person name="Wang Y."/>
            <person name="Lv Z."/>
            <person name="Lu X."/>
            <person name="Zhang F."/>
            <person name="Jiang W."/>
            <person name="Ma Y."/>
            <person name="Chen M."/>
            <person name="Hao X."/>
            <person name="Li L."/>
            <person name="Tang Y."/>
            <person name="Lv G."/>
            <person name="Zhou Y."/>
            <person name="Sun X."/>
            <person name="Brodelius P.E."/>
            <person name="Rose J.K.C."/>
            <person name="Tang K."/>
        </authorList>
    </citation>
    <scope>NUCLEOTIDE SEQUENCE [LARGE SCALE GENOMIC DNA]</scope>
    <source>
        <strain evidence="3">cv. Huhao1</strain>
        <tissue evidence="2">Leaf</tissue>
    </source>
</reference>
<name>A0A2U1Q7Z8_ARTAN</name>
<dbReference type="AlphaFoldDB" id="A0A2U1Q7Z8"/>
<evidence type="ECO:0000313" key="2">
    <source>
        <dbReference type="EMBL" id="PWA94140.1"/>
    </source>
</evidence>
<dbReference type="InterPro" id="IPR013187">
    <property type="entry name" value="F-box-assoc_dom_typ3"/>
</dbReference>
<dbReference type="Proteomes" id="UP000245207">
    <property type="component" value="Unassembled WGS sequence"/>
</dbReference>
<comment type="caution">
    <text evidence="2">The sequence shown here is derived from an EMBL/GenBank/DDBJ whole genome shotgun (WGS) entry which is preliminary data.</text>
</comment>
<sequence>MEDIPSNIMLDILSRIRLKPLVRLQRVSKLWRKYINDFYLAVMHGERFIEEPTPIMLHLNPPPPKRPRSLCFHVIDQSRTTNNTLVFRPKKVPDFEIMCKKLLSKSSITNIEFLGSCHGLIYVSEDDGEVVTTLAVIHPIKKQCYKLPTLPIPFYASQIQESCGIGFDSSTNTIKMVCVVLLRGDRPAVKKLCTMVHVLGTNKSWQEIPQVPSYPIVGEGIFANGCLHWLASYHDSPTKDERHVVSFDVKKEEFGLINPVKTVSYPTKREFNSCLCDHLGNLNGQVGYFCNRTTEVWVLDHKKEWVLHCNFEGHDFPYGYLKVLGCLNKEGDIFINCTPSDIGKDLFYVYNLRSRVLHEADFVGGEDESETNIVMFPNSLFSIHDIITNNNSIKKTCLRKKNVVVTGTKL</sequence>
<keyword evidence="3" id="KW-1185">Reference proteome</keyword>
<dbReference type="EMBL" id="PKPP01000333">
    <property type="protein sequence ID" value="PWA94140.1"/>
    <property type="molecule type" value="Genomic_DNA"/>
</dbReference>